<sequence>MPPNRESTPLMGLYLNILYESIKIQSSALACKPPHPGLYAPASSSPLLFIHPGLGPAMWA</sequence>
<accession>A0A3M7Q2Q6</accession>
<name>A0A3M7Q2Q6_BRAPC</name>
<evidence type="ECO:0000313" key="1">
    <source>
        <dbReference type="EMBL" id="RNA05736.1"/>
    </source>
</evidence>
<evidence type="ECO:0000313" key="2">
    <source>
        <dbReference type="Proteomes" id="UP000276133"/>
    </source>
</evidence>
<dbReference type="AlphaFoldDB" id="A0A3M7Q2Q6"/>
<gene>
    <name evidence="1" type="ORF">BpHYR1_019576</name>
</gene>
<feature type="non-terminal residue" evidence="1">
    <location>
        <position position="60"/>
    </location>
</feature>
<comment type="caution">
    <text evidence="1">The sequence shown here is derived from an EMBL/GenBank/DDBJ whole genome shotgun (WGS) entry which is preliminary data.</text>
</comment>
<reference evidence="1 2" key="1">
    <citation type="journal article" date="2018" name="Sci. Rep.">
        <title>Genomic signatures of local adaptation to the degree of environmental predictability in rotifers.</title>
        <authorList>
            <person name="Franch-Gras L."/>
            <person name="Hahn C."/>
            <person name="Garcia-Roger E.M."/>
            <person name="Carmona M.J."/>
            <person name="Serra M."/>
            <person name="Gomez A."/>
        </authorList>
    </citation>
    <scope>NUCLEOTIDE SEQUENCE [LARGE SCALE GENOMIC DNA]</scope>
    <source>
        <strain evidence="1">HYR1</strain>
    </source>
</reference>
<organism evidence="1 2">
    <name type="scientific">Brachionus plicatilis</name>
    <name type="common">Marine rotifer</name>
    <name type="synonym">Brachionus muelleri</name>
    <dbReference type="NCBI Taxonomy" id="10195"/>
    <lineage>
        <taxon>Eukaryota</taxon>
        <taxon>Metazoa</taxon>
        <taxon>Spiralia</taxon>
        <taxon>Gnathifera</taxon>
        <taxon>Rotifera</taxon>
        <taxon>Eurotatoria</taxon>
        <taxon>Monogononta</taxon>
        <taxon>Pseudotrocha</taxon>
        <taxon>Ploima</taxon>
        <taxon>Brachionidae</taxon>
        <taxon>Brachionus</taxon>
    </lineage>
</organism>
<dbReference type="EMBL" id="REGN01007624">
    <property type="protein sequence ID" value="RNA05736.1"/>
    <property type="molecule type" value="Genomic_DNA"/>
</dbReference>
<dbReference type="Proteomes" id="UP000276133">
    <property type="component" value="Unassembled WGS sequence"/>
</dbReference>
<protein>
    <submittedName>
        <fullName evidence="1">Uncharacterized protein</fullName>
    </submittedName>
</protein>
<proteinExistence type="predicted"/>
<keyword evidence="2" id="KW-1185">Reference proteome</keyword>